<sequence>MRTPILMFGSKKDPISTEESIRKICDHWKENGIKVDVIIWDDTEHVSHMAKYPDDYLEQVSRYLEDIGVGIRYNAPKANL</sequence>
<dbReference type="InterPro" id="IPR029058">
    <property type="entry name" value="AB_hydrolase_fold"/>
</dbReference>
<dbReference type="EMBL" id="JASPKY010000018">
    <property type="protein sequence ID" value="KAK9752716.1"/>
    <property type="molecule type" value="Genomic_DNA"/>
</dbReference>
<evidence type="ECO:0000313" key="2">
    <source>
        <dbReference type="Proteomes" id="UP001458880"/>
    </source>
</evidence>
<organism evidence="1 2">
    <name type="scientific">Popillia japonica</name>
    <name type="common">Japanese beetle</name>
    <dbReference type="NCBI Taxonomy" id="7064"/>
    <lineage>
        <taxon>Eukaryota</taxon>
        <taxon>Metazoa</taxon>
        <taxon>Ecdysozoa</taxon>
        <taxon>Arthropoda</taxon>
        <taxon>Hexapoda</taxon>
        <taxon>Insecta</taxon>
        <taxon>Pterygota</taxon>
        <taxon>Neoptera</taxon>
        <taxon>Endopterygota</taxon>
        <taxon>Coleoptera</taxon>
        <taxon>Polyphaga</taxon>
        <taxon>Scarabaeiformia</taxon>
        <taxon>Scarabaeidae</taxon>
        <taxon>Rutelinae</taxon>
        <taxon>Popillia</taxon>
    </lineage>
</organism>
<dbReference type="Proteomes" id="UP001458880">
    <property type="component" value="Unassembled WGS sequence"/>
</dbReference>
<dbReference type="Pfam" id="PF05705">
    <property type="entry name" value="DUF829"/>
    <property type="match status" value="1"/>
</dbReference>
<name>A0AAW1N2R5_POPJA</name>
<dbReference type="AlphaFoldDB" id="A0AAW1N2R5"/>
<gene>
    <name evidence="1" type="ORF">QE152_g3947</name>
</gene>
<dbReference type="PANTHER" id="PTHR20908:SF1">
    <property type="entry name" value="LD15586P"/>
    <property type="match status" value="1"/>
</dbReference>
<dbReference type="InterPro" id="IPR008547">
    <property type="entry name" value="DUF829_TMEM53"/>
</dbReference>
<dbReference type="SUPFAM" id="SSF53474">
    <property type="entry name" value="alpha/beta-Hydrolases"/>
    <property type="match status" value="1"/>
</dbReference>
<comment type="caution">
    <text evidence="1">The sequence shown here is derived from an EMBL/GenBank/DDBJ whole genome shotgun (WGS) entry which is preliminary data.</text>
</comment>
<keyword evidence="2" id="KW-1185">Reference proteome</keyword>
<dbReference type="GO" id="GO:0017171">
    <property type="term" value="F:serine hydrolase activity"/>
    <property type="evidence" value="ECO:0007669"/>
    <property type="project" value="TreeGrafter"/>
</dbReference>
<proteinExistence type="predicted"/>
<protein>
    <submittedName>
        <fullName evidence="1">Uncharacterized protein</fullName>
    </submittedName>
</protein>
<accession>A0AAW1N2R5</accession>
<dbReference type="Gene3D" id="3.40.50.1820">
    <property type="entry name" value="alpha/beta hydrolase"/>
    <property type="match status" value="1"/>
</dbReference>
<reference evidence="1 2" key="1">
    <citation type="journal article" date="2024" name="BMC Genomics">
        <title>De novo assembly and annotation of Popillia japonica's genome with initial clues to its potential as an invasive pest.</title>
        <authorList>
            <person name="Cucini C."/>
            <person name="Boschi S."/>
            <person name="Funari R."/>
            <person name="Cardaioli E."/>
            <person name="Iannotti N."/>
            <person name="Marturano G."/>
            <person name="Paoli F."/>
            <person name="Bruttini M."/>
            <person name="Carapelli A."/>
            <person name="Frati F."/>
            <person name="Nardi F."/>
        </authorList>
    </citation>
    <scope>NUCLEOTIDE SEQUENCE [LARGE SCALE GENOMIC DNA]</scope>
    <source>
        <strain evidence="1">DMR45628</strain>
    </source>
</reference>
<evidence type="ECO:0000313" key="1">
    <source>
        <dbReference type="EMBL" id="KAK9752716.1"/>
    </source>
</evidence>
<dbReference type="PANTHER" id="PTHR20908">
    <property type="entry name" value="LD15586P"/>
    <property type="match status" value="1"/>
</dbReference>